<dbReference type="Proteomes" id="UP000297597">
    <property type="component" value="Unassembled WGS sequence"/>
</dbReference>
<protein>
    <submittedName>
        <fullName evidence="2">Uncharacterized protein</fullName>
    </submittedName>
</protein>
<organism evidence="2 3">
    <name type="scientific">Pelotomaculum propionicicum</name>
    <dbReference type="NCBI Taxonomy" id="258475"/>
    <lineage>
        <taxon>Bacteria</taxon>
        <taxon>Bacillati</taxon>
        <taxon>Bacillota</taxon>
        <taxon>Clostridia</taxon>
        <taxon>Eubacteriales</taxon>
        <taxon>Desulfotomaculaceae</taxon>
        <taxon>Pelotomaculum</taxon>
    </lineage>
</organism>
<accession>A0A4Y7RUY7</accession>
<evidence type="ECO:0000256" key="1">
    <source>
        <dbReference type="SAM" id="Coils"/>
    </source>
</evidence>
<sequence>MPQMEDLAAAVQLIEMQLKDIDNISTKVPYGLEYSFWENFTAKIIDRIYGNESRQRHGFEQAGREGCFSVFDTYSENRRREDFLEILSCKKEYLENLIKDLNNRIQGKTTESSVETNEFGITADIDVYSEEISKSHEASPLDHAIYEIIAKIKDPALKKEARINLIALRDELLRPSPSWLKLKNHMIWLIEFGKEEFFAILPFVVLYIRKIAD</sequence>
<keyword evidence="1" id="KW-0175">Coiled coil</keyword>
<dbReference type="RefSeq" id="WP_134212755.1">
    <property type="nucleotide sequence ID" value="NZ_QFFZ01000006.1"/>
</dbReference>
<name>A0A4Y7RUY7_9FIRM</name>
<evidence type="ECO:0000313" key="3">
    <source>
        <dbReference type="Proteomes" id="UP000297597"/>
    </source>
</evidence>
<dbReference type="EMBL" id="QFFZ01000006">
    <property type="protein sequence ID" value="TEB12549.1"/>
    <property type="molecule type" value="Genomic_DNA"/>
</dbReference>
<keyword evidence="3" id="KW-1185">Reference proteome</keyword>
<dbReference type="AlphaFoldDB" id="A0A4Y7RUY7"/>
<proteinExistence type="predicted"/>
<evidence type="ECO:0000313" key="2">
    <source>
        <dbReference type="EMBL" id="TEB12549.1"/>
    </source>
</evidence>
<reference evidence="2 3" key="1">
    <citation type="journal article" date="2018" name="Environ. Microbiol.">
        <title>Novel energy conservation strategies and behaviour of Pelotomaculum schinkii driving syntrophic propionate catabolism.</title>
        <authorList>
            <person name="Hidalgo-Ahumada C.A.P."/>
            <person name="Nobu M.K."/>
            <person name="Narihiro T."/>
            <person name="Tamaki H."/>
            <person name="Liu W.T."/>
            <person name="Kamagata Y."/>
            <person name="Stams A.J.M."/>
            <person name="Imachi H."/>
            <person name="Sousa D.Z."/>
        </authorList>
    </citation>
    <scope>NUCLEOTIDE SEQUENCE [LARGE SCALE GENOMIC DNA]</scope>
    <source>
        <strain evidence="2 3">MGP</strain>
    </source>
</reference>
<gene>
    <name evidence="2" type="ORF">Pmgp_00880</name>
</gene>
<comment type="caution">
    <text evidence="2">The sequence shown here is derived from an EMBL/GenBank/DDBJ whole genome shotgun (WGS) entry which is preliminary data.</text>
</comment>
<feature type="coiled-coil region" evidence="1">
    <location>
        <begin position="84"/>
        <end position="111"/>
    </location>
</feature>
<dbReference type="OrthoDB" id="3078242at2"/>